<dbReference type="KEGG" id="luo:HHL09_06480"/>
<protein>
    <submittedName>
        <fullName evidence="2">Beta-hydroxyacyl-ACP dehydratase</fullName>
    </submittedName>
</protein>
<organism evidence="2 3">
    <name type="scientific">Luteolibacter luteus</name>
    <dbReference type="NCBI Taxonomy" id="2728835"/>
    <lineage>
        <taxon>Bacteria</taxon>
        <taxon>Pseudomonadati</taxon>
        <taxon>Verrucomicrobiota</taxon>
        <taxon>Verrucomicrobiia</taxon>
        <taxon>Verrucomicrobiales</taxon>
        <taxon>Verrucomicrobiaceae</taxon>
        <taxon>Luteolibacter</taxon>
    </lineage>
</organism>
<dbReference type="EMBL" id="CP051774">
    <property type="protein sequence ID" value="QJE95440.1"/>
    <property type="molecule type" value="Genomic_DNA"/>
</dbReference>
<evidence type="ECO:0000313" key="2">
    <source>
        <dbReference type="EMBL" id="QJE95440.1"/>
    </source>
</evidence>
<keyword evidence="3" id="KW-1185">Reference proteome</keyword>
<keyword evidence="1" id="KW-0456">Lyase</keyword>
<dbReference type="Gene3D" id="3.10.129.10">
    <property type="entry name" value="Hotdog Thioesterase"/>
    <property type="match status" value="1"/>
</dbReference>
<gene>
    <name evidence="2" type="ORF">HHL09_06480</name>
</gene>
<dbReference type="PANTHER" id="PTHR30272:SF1">
    <property type="entry name" value="3-HYDROXYACYL-[ACYL-CARRIER-PROTEIN] DEHYDRATASE"/>
    <property type="match status" value="1"/>
</dbReference>
<dbReference type="GO" id="GO:0016829">
    <property type="term" value="F:lyase activity"/>
    <property type="evidence" value="ECO:0007669"/>
    <property type="project" value="UniProtKB-KW"/>
</dbReference>
<accession>A0A858RGM7</accession>
<dbReference type="AlphaFoldDB" id="A0A858RGM7"/>
<dbReference type="SUPFAM" id="SSF54637">
    <property type="entry name" value="Thioesterase/thiol ester dehydrase-isomerase"/>
    <property type="match status" value="1"/>
</dbReference>
<evidence type="ECO:0000313" key="3">
    <source>
        <dbReference type="Proteomes" id="UP000501812"/>
    </source>
</evidence>
<dbReference type="Pfam" id="PF07977">
    <property type="entry name" value="FabA"/>
    <property type="match status" value="1"/>
</dbReference>
<evidence type="ECO:0000256" key="1">
    <source>
        <dbReference type="ARBA" id="ARBA00023239"/>
    </source>
</evidence>
<proteinExistence type="predicted"/>
<dbReference type="CDD" id="cd01288">
    <property type="entry name" value="FabZ"/>
    <property type="match status" value="1"/>
</dbReference>
<dbReference type="InterPro" id="IPR013114">
    <property type="entry name" value="FabA_FabZ"/>
</dbReference>
<reference evidence="2 3" key="1">
    <citation type="submission" date="2020-04" db="EMBL/GenBank/DDBJ databases">
        <title>Luteolibacter sp. G-1-1-1 isolated from soil.</title>
        <authorList>
            <person name="Dahal R.H."/>
        </authorList>
    </citation>
    <scope>NUCLEOTIDE SEQUENCE [LARGE SCALE GENOMIC DNA]</scope>
    <source>
        <strain evidence="2 3">G-1-1-1</strain>
    </source>
</reference>
<dbReference type="PANTHER" id="PTHR30272">
    <property type="entry name" value="3-HYDROXYACYL-[ACYL-CARRIER-PROTEIN] DEHYDRATASE"/>
    <property type="match status" value="1"/>
</dbReference>
<name>A0A858RGM7_9BACT</name>
<dbReference type="InterPro" id="IPR029069">
    <property type="entry name" value="HotDog_dom_sf"/>
</dbReference>
<dbReference type="Proteomes" id="UP000501812">
    <property type="component" value="Chromosome"/>
</dbReference>
<sequence length="143" mass="14826">MRLMNNPLAALPHGPEFRFVDGLDSLEPGKSATGHYLVRGDEPFLAGHFPGNPLMPGVVLIEAVAQLGGVVAQSNPMIPPLKNLLLTGVRAAKILGAAVPGEMLTLKAEVEGRLGGMIQVSGEVSVGDRPLATAKIMLSGQEG</sequence>